<comment type="caution">
    <text evidence="2">The sequence shown here is derived from an EMBL/GenBank/DDBJ whole genome shotgun (WGS) entry which is preliminary data.</text>
</comment>
<gene>
    <name evidence="2" type="ORF">CBQ26_13675</name>
</gene>
<keyword evidence="3" id="KW-1185">Reference proteome</keyword>
<evidence type="ECO:0000256" key="1">
    <source>
        <dbReference type="SAM" id="MobiDB-lite"/>
    </source>
</evidence>
<evidence type="ECO:0000313" key="3">
    <source>
        <dbReference type="Proteomes" id="UP000197208"/>
    </source>
</evidence>
<protein>
    <submittedName>
        <fullName evidence="2">Uncharacterized protein</fullName>
    </submittedName>
</protein>
<accession>A0A246BIM2</accession>
<dbReference type="OrthoDB" id="73115at2"/>
<reference evidence="2 3" key="1">
    <citation type="submission" date="2017-05" db="EMBL/GenBank/DDBJ databases">
        <title>De novo genome assembly of Deniococcus indicus strain DR1.</title>
        <authorList>
            <person name="Chauhan D."/>
            <person name="Yennamalli R.M."/>
            <person name="Priyadarshini R."/>
        </authorList>
    </citation>
    <scope>NUCLEOTIDE SEQUENCE [LARGE SCALE GENOMIC DNA]</scope>
    <source>
        <strain evidence="2 3">DR1</strain>
    </source>
</reference>
<dbReference type="AlphaFoldDB" id="A0A246BIM2"/>
<organism evidence="2 3">
    <name type="scientific">Deinococcus indicus</name>
    <dbReference type="NCBI Taxonomy" id="223556"/>
    <lineage>
        <taxon>Bacteria</taxon>
        <taxon>Thermotogati</taxon>
        <taxon>Deinococcota</taxon>
        <taxon>Deinococci</taxon>
        <taxon>Deinococcales</taxon>
        <taxon>Deinococcaceae</taxon>
        <taxon>Deinococcus</taxon>
    </lineage>
</organism>
<sequence length="142" mass="15274">MTTLKLHPDARERLRRHLHPALEVVANTTLVFLQEKLNQPGSGLHHPGLPHPSSNPGEYPARQSGALLACLGAAQLTDGSWVVGALNSVASVPVEAWALEFPEPPTSPVNRATPYGARPWLSKAHGDPELHARIRAALTTLQ</sequence>
<dbReference type="RefSeq" id="WP_088249184.1">
    <property type="nucleotide sequence ID" value="NZ_NHMK01000020.1"/>
</dbReference>
<name>A0A246BIM2_9DEIO</name>
<dbReference type="EMBL" id="NHMK01000020">
    <property type="protein sequence ID" value="OWL95096.1"/>
    <property type="molecule type" value="Genomic_DNA"/>
</dbReference>
<feature type="region of interest" description="Disordered" evidence="1">
    <location>
        <begin position="39"/>
        <end position="60"/>
    </location>
</feature>
<proteinExistence type="predicted"/>
<evidence type="ECO:0000313" key="2">
    <source>
        <dbReference type="EMBL" id="OWL95096.1"/>
    </source>
</evidence>
<dbReference type="Proteomes" id="UP000197208">
    <property type="component" value="Unassembled WGS sequence"/>
</dbReference>